<feature type="transmembrane region" description="Helical" evidence="1">
    <location>
        <begin position="115"/>
        <end position="137"/>
    </location>
</feature>
<keyword evidence="1" id="KW-0472">Membrane</keyword>
<organism evidence="2 3">
    <name type="scientific">Halovivax cerinus</name>
    <dbReference type="NCBI Taxonomy" id="1487865"/>
    <lineage>
        <taxon>Archaea</taxon>
        <taxon>Methanobacteriati</taxon>
        <taxon>Methanobacteriota</taxon>
        <taxon>Stenosarchaea group</taxon>
        <taxon>Halobacteria</taxon>
        <taxon>Halobacteriales</taxon>
        <taxon>Natrialbaceae</taxon>
        <taxon>Halovivax</taxon>
    </lineage>
</organism>
<dbReference type="EMBL" id="JBHSAQ010000010">
    <property type="protein sequence ID" value="MFC3959025.1"/>
    <property type="molecule type" value="Genomic_DNA"/>
</dbReference>
<evidence type="ECO:0000313" key="2">
    <source>
        <dbReference type="EMBL" id="MFC3959025.1"/>
    </source>
</evidence>
<protein>
    <recommendedName>
        <fullName evidence="4">Yip1 domain-containing protein</fullName>
    </recommendedName>
</protein>
<reference evidence="2 3" key="1">
    <citation type="journal article" date="2019" name="Int. J. Syst. Evol. Microbiol.">
        <title>The Global Catalogue of Microorganisms (GCM) 10K type strain sequencing project: providing services to taxonomists for standard genome sequencing and annotation.</title>
        <authorList>
            <consortium name="The Broad Institute Genomics Platform"/>
            <consortium name="The Broad Institute Genome Sequencing Center for Infectious Disease"/>
            <person name="Wu L."/>
            <person name="Ma J."/>
        </authorList>
    </citation>
    <scope>NUCLEOTIDE SEQUENCE [LARGE SCALE GENOMIC DNA]</scope>
    <source>
        <strain evidence="2 3">IBRC-M 10256</strain>
    </source>
</reference>
<dbReference type="RefSeq" id="WP_256533578.1">
    <property type="nucleotide sequence ID" value="NZ_CP101824.1"/>
</dbReference>
<comment type="caution">
    <text evidence="2">The sequence shown here is derived from an EMBL/GenBank/DDBJ whole genome shotgun (WGS) entry which is preliminary data.</text>
</comment>
<keyword evidence="1" id="KW-1133">Transmembrane helix</keyword>
<evidence type="ECO:0000256" key="1">
    <source>
        <dbReference type="SAM" id="Phobius"/>
    </source>
</evidence>
<dbReference type="GeneID" id="73902709"/>
<feature type="transmembrane region" description="Helical" evidence="1">
    <location>
        <begin position="278"/>
        <end position="300"/>
    </location>
</feature>
<feature type="transmembrane region" description="Helical" evidence="1">
    <location>
        <begin position="174"/>
        <end position="195"/>
    </location>
</feature>
<keyword evidence="1" id="KW-0812">Transmembrane</keyword>
<evidence type="ECO:0000313" key="3">
    <source>
        <dbReference type="Proteomes" id="UP001595846"/>
    </source>
</evidence>
<sequence length="301" mass="30726">MSLKRSLRALVLPHEAFDGWTQGLRVIAVLVVLLCAVNGASIALAGDAVADQVAEGHPVDMPSEPRQSIETDASNALDGVTPRAALAPLAWVFLIAGLAVLVAGRTGTDDEDVRVAFRDGVGIAALAAAPGLLRYAVRPVAVERSIGGWTYMESYARSLYEPPMAAVSQLFPDGALWLAVVAVSGVWTAAIVYGGTTASFETGRCRAALVAGVAFVTTTASAVLGEGGWIDAPIGFGLGFVVAGIVGLLGASTYITVSKGLVGFGGGEPATPQPRYVGLHRAGALVALALGFVLLDGIAFV</sequence>
<proteinExistence type="predicted"/>
<keyword evidence="3" id="KW-1185">Reference proteome</keyword>
<dbReference type="Proteomes" id="UP001595846">
    <property type="component" value="Unassembled WGS sequence"/>
</dbReference>
<accession>A0ABD5NQ56</accession>
<gene>
    <name evidence="2" type="ORF">ACFOUR_11685</name>
</gene>
<feature type="transmembrane region" description="Helical" evidence="1">
    <location>
        <begin position="84"/>
        <end position="103"/>
    </location>
</feature>
<feature type="transmembrane region" description="Helical" evidence="1">
    <location>
        <begin position="207"/>
        <end position="230"/>
    </location>
</feature>
<dbReference type="AlphaFoldDB" id="A0ABD5NQ56"/>
<feature type="transmembrane region" description="Helical" evidence="1">
    <location>
        <begin position="236"/>
        <end position="257"/>
    </location>
</feature>
<name>A0ABD5NQ56_9EURY</name>
<evidence type="ECO:0008006" key="4">
    <source>
        <dbReference type="Google" id="ProtNLM"/>
    </source>
</evidence>